<protein>
    <submittedName>
        <fullName evidence="4">CCD92 protein</fullName>
    </submittedName>
</protein>
<feature type="non-terminal residue" evidence="4">
    <location>
        <position position="349"/>
    </location>
</feature>
<dbReference type="EMBL" id="JAATIS010005477">
    <property type="protein sequence ID" value="KAG2458887.1"/>
    <property type="molecule type" value="Genomic_DNA"/>
</dbReference>
<reference evidence="4 5" key="1">
    <citation type="journal article" date="2021" name="Cell">
        <title>Tracing the genetic footprints of vertebrate landing in non-teleost ray-finned fishes.</title>
        <authorList>
            <person name="Bi X."/>
            <person name="Wang K."/>
            <person name="Yang L."/>
            <person name="Pan H."/>
            <person name="Jiang H."/>
            <person name="Wei Q."/>
            <person name="Fang M."/>
            <person name="Yu H."/>
            <person name="Zhu C."/>
            <person name="Cai Y."/>
            <person name="He Y."/>
            <person name="Gan X."/>
            <person name="Zeng H."/>
            <person name="Yu D."/>
            <person name="Zhu Y."/>
            <person name="Jiang H."/>
            <person name="Qiu Q."/>
            <person name="Yang H."/>
            <person name="Zhang Y.E."/>
            <person name="Wang W."/>
            <person name="Zhu M."/>
            <person name="He S."/>
            <person name="Zhang G."/>
        </authorList>
    </citation>
    <scope>NUCLEOTIDE SEQUENCE [LARGE SCALE GENOMIC DNA]</scope>
    <source>
        <strain evidence="4">Bchr_013</strain>
    </source>
</reference>
<feature type="non-terminal residue" evidence="4">
    <location>
        <position position="1"/>
    </location>
</feature>
<dbReference type="Proteomes" id="UP000886611">
    <property type="component" value="Unassembled WGS sequence"/>
</dbReference>
<sequence length="349" mass="40556">MALSNMEAFEHNQHLRFCVKSYWVIHFNFVNPQFLPDYHDLSREEVFACFCCECICTRVFQFLNTMETISLELQVESVERSIAFLRKEQMTLLRDLHLEVLSLQKRCAEVAEETELNRCCQQIEARLWEQECYHRELCKELSHKGALVGALRASLKNKERHFLEELKRRSHKITVLNTELQKQSEAAAYLSFQLHAARQKLHQQHHQHPPSRVSDRRLVPGPSLVASINLKPKKRTYQPPSCMLTASERRSERIRDCIPREKVMGPEEPASMPDPSLFLHPRDRQRPHVLTREDSRCRQPTTANGGTMNRVEIKNNGVMEETGFNGQGAKEEETFQGNPSRAAPAEREQ</sequence>
<feature type="region of interest" description="Disordered" evidence="2">
    <location>
        <begin position="287"/>
        <end position="349"/>
    </location>
</feature>
<keyword evidence="1" id="KW-0175">Coiled coil</keyword>
<comment type="caution">
    <text evidence="4">The sequence shown here is derived from an EMBL/GenBank/DDBJ whole genome shotgun (WGS) entry which is preliminary data.</text>
</comment>
<name>A0A8X7WZ43_POLSE</name>
<dbReference type="InterPro" id="IPR040370">
    <property type="entry name" value="CCDC74A/CCDC74B/CCDC92"/>
</dbReference>
<proteinExistence type="predicted"/>
<dbReference type="PANTHER" id="PTHR14882:SF3">
    <property type="entry name" value="COILED-COIL DOMAIN CONTAINING 92B"/>
    <property type="match status" value="1"/>
</dbReference>
<accession>A0A8X7WZ43</accession>
<evidence type="ECO:0000256" key="2">
    <source>
        <dbReference type="SAM" id="MobiDB-lite"/>
    </source>
</evidence>
<dbReference type="InterPro" id="IPR039496">
    <property type="entry name" value="CCDC92/74_N"/>
</dbReference>
<evidence type="ECO:0000313" key="5">
    <source>
        <dbReference type="Proteomes" id="UP000886611"/>
    </source>
</evidence>
<organism evidence="4 5">
    <name type="scientific">Polypterus senegalus</name>
    <name type="common">Senegal bichir</name>
    <dbReference type="NCBI Taxonomy" id="55291"/>
    <lineage>
        <taxon>Eukaryota</taxon>
        <taxon>Metazoa</taxon>
        <taxon>Chordata</taxon>
        <taxon>Craniata</taxon>
        <taxon>Vertebrata</taxon>
        <taxon>Euteleostomi</taxon>
        <taxon>Actinopterygii</taxon>
        <taxon>Polypteriformes</taxon>
        <taxon>Polypteridae</taxon>
        <taxon>Polypterus</taxon>
    </lineage>
</organism>
<keyword evidence="5" id="KW-1185">Reference proteome</keyword>
<gene>
    <name evidence="4" type="primary">Ccdc92_0</name>
    <name evidence="4" type="ORF">GTO96_0019571</name>
</gene>
<feature type="compositionally biased region" description="Polar residues" evidence="2">
    <location>
        <begin position="298"/>
        <end position="307"/>
    </location>
</feature>
<evidence type="ECO:0000259" key="3">
    <source>
        <dbReference type="Pfam" id="PF14916"/>
    </source>
</evidence>
<evidence type="ECO:0000313" key="4">
    <source>
        <dbReference type="EMBL" id="KAG2458887.1"/>
    </source>
</evidence>
<feature type="domain" description="CCDC92/74 N-terminal" evidence="3">
    <location>
        <begin position="74"/>
        <end position="111"/>
    </location>
</feature>
<dbReference type="PANTHER" id="PTHR14882">
    <property type="entry name" value="COILED-COIL DOMAIN-CONTAINING 74A"/>
    <property type="match status" value="1"/>
</dbReference>
<feature type="compositionally biased region" description="Basic residues" evidence="2">
    <location>
        <begin position="199"/>
        <end position="209"/>
    </location>
</feature>
<dbReference type="AlphaFoldDB" id="A0A8X7WZ43"/>
<feature type="region of interest" description="Disordered" evidence="2">
    <location>
        <begin position="199"/>
        <end position="218"/>
    </location>
</feature>
<evidence type="ECO:0000256" key="1">
    <source>
        <dbReference type="ARBA" id="ARBA00023054"/>
    </source>
</evidence>
<dbReference type="Pfam" id="PF14916">
    <property type="entry name" value="CCDC92"/>
    <property type="match status" value="1"/>
</dbReference>
<feature type="compositionally biased region" description="Basic and acidic residues" evidence="2">
    <location>
        <begin position="287"/>
        <end position="297"/>
    </location>
</feature>